<proteinExistence type="predicted"/>
<name>A0A0F9SN73_9ZZZZ</name>
<dbReference type="EMBL" id="LAZR01000448">
    <property type="protein sequence ID" value="KKN68469.1"/>
    <property type="molecule type" value="Genomic_DNA"/>
</dbReference>
<sequence length="107" mass="11570">MNHTPGPWNVKPDCSGNDPHVYRIDDAKGQTVARDISPQDAPLLAAALDLFAALKYMNHMGGDDRGGYCICPLKDGSAPDHKHATVCKDARQAVAKAESRQKTNENV</sequence>
<comment type="caution">
    <text evidence="1">The sequence shown here is derived from an EMBL/GenBank/DDBJ whole genome shotgun (WGS) entry which is preliminary data.</text>
</comment>
<accession>A0A0F9SN73</accession>
<gene>
    <name evidence="1" type="ORF">LCGC14_0451050</name>
</gene>
<dbReference type="AlphaFoldDB" id="A0A0F9SN73"/>
<organism evidence="1">
    <name type="scientific">marine sediment metagenome</name>
    <dbReference type="NCBI Taxonomy" id="412755"/>
    <lineage>
        <taxon>unclassified sequences</taxon>
        <taxon>metagenomes</taxon>
        <taxon>ecological metagenomes</taxon>
    </lineage>
</organism>
<evidence type="ECO:0000313" key="1">
    <source>
        <dbReference type="EMBL" id="KKN68469.1"/>
    </source>
</evidence>
<reference evidence="1" key="1">
    <citation type="journal article" date="2015" name="Nature">
        <title>Complex archaea that bridge the gap between prokaryotes and eukaryotes.</title>
        <authorList>
            <person name="Spang A."/>
            <person name="Saw J.H."/>
            <person name="Jorgensen S.L."/>
            <person name="Zaremba-Niedzwiedzka K."/>
            <person name="Martijn J."/>
            <person name="Lind A.E."/>
            <person name="van Eijk R."/>
            <person name="Schleper C."/>
            <person name="Guy L."/>
            <person name="Ettema T.J."/>
        </authorList>
    </citation>
    <scope>NUCLEOTIDE SEQUENCE</scope>
</reference>
<protein>
    <submittedName>
        <fullName evidence="1">Uncharacterized protein</fullName>
    </submittedName>
</protein>